<dbReference type="InterPro" id="IPR008979">
    <property type="entry name" value="Galactose-bd-like_sf"/>
</dbReference>
<organism evidence="3 4">
    <name type="scientific">Zhenhengia yiwuensis</name>
    <dbReference type="NCBI Taxonomy" id="2763666"/>
    <lineage>
        <taxon>Bacteria</taxon>
        <taxon>Bacillati</taxon>
        <taxon>Bacillota</taxon>
        <taxon>Clostridia</taxon>
        <taxon>Lachnospirales</taxon>
        <taxon>Lachnospiraceae</taxon>
        <taxon>Zhenhengia</taxon>
    </lineage>
</organism>
<sequence length="788" mass="90429">MKKQALVNIYHFIRKSTYNDGIFTQEDFDTLKNEMEILKQHQLPATYALKHDAVVDERYTALIKSMIDEKDEVGAWWEITKEMADKAGVTWKGCDVIDLHVKAGYSLAYLPEERKRLLDVYMQDFKEVYGYYPKTIGSWVMDIVTFEYAKEKYGVVGGALCRDQKGIDGFTLWGGYVNGAYYPSKVNEYIPAQTHDMQVDMPIFKLLGPDPIYNFEAEVRQGAGGIYTLEPAWTCGQSETWVKWLFECITEEEQLGYGYTQAGQENSFIWGNVGEGFEMQMRHIAALRKLNKIRVESLRDSSLWFKRKYQLTPPVTYTATTDWNETFDLKTTWYSSRFYRSSLMLDRGVLSIRDLYIFDEAYASRYLNDYIDNNESVFDALPILNACYWSTKEKRASIDFINTETGEVIKGIGVSFEGQEDDKTWIATWQIEAGTKMVITHTEDAMKFELNQESHAEPMAWGIRINTLPVLKSIQEHKLVCEHESFTYALTVENATCMQVEDQVFITPTVQGCTLIMSQKENLKELEVFSEDYLKDAKAFDAQVEAPVAIDEEKIKNVKLIKPVLSHKAKVKQYDEVAYCTMVNPNEESTIHYTINGEEPTEEDTLYTAPIAISEDCVVKARAFSKGRLASDTVEAKYFNTLPVKSITSPTKFDDRKVFNRNGANDLIDGEKGSLNYVDNCWLITTDLFDVTLDLGQMRDLTGINIGLMQSKRSGPYYPEYITFYTSQDGENFEEVFTQNVQAESGDPDIEIKDIVATINKQARYVRVKAKPYKFYFIFADEIIVQGK</sequence>
<evidence type="ECO:0000313" key="3">
    <source>
        <dbReference type="EMBL" id="MBC8579519.1"/>
    </source>
</evidence>
<dbReference type="PROSITE" id="PS50022">
    <property type="entry name" value="FA58C_3"/>
    <property type="match status" value="1"/>
</dbReference>
<dbReference type="Pfam" id="PF13287">
    <property type="entry name" value="Fn3_assoc"/>
    <property type="match status" value="1"/>
</dbReference>
<dbReference type="Proteomes" id="UP000655830">
    <property type="component" value="Unassembled WGS sequence"/>
</dbReference>
<dbReference type="Gene3D" id="2.60.120.260">
    <property type="entry name" value="Galactose-binding domain-like"/>
    <property type="match status" value="1"/>
</dbReference>
<dbReference type="Gene3D" id="3.20.20.510">
    <property type="entry name" value="Uncharacterised protein PF12979, DUF3863"/>
    <property type="match status" value="1"/>
</dbReference>
<dbReference type="SUPFAM" id="SSF49785">
    <property type="entry name" value="Galactose-binding domain-like"/>
    <property type="match status" value="1"/>
</dbReference>
<dbReference type="InterPro" id="IPR000421">
    <property type="entry name" value="FA58C"/>
</dbReference>
<protein>
    <submittedName>
        <fullName evidence="3">Chitobiase/beta-hexosaminidase C-terminal domain-containing protein</fullName>
    </submittedName>
</protein>
<feature type="domain" description="F5/8 type C" evidence="2">
    <location>
        <begin position="640"/>
        <end position="788"/>
    </location>
</feature>
<keyword evidence="1" id="KW-0326">Glycosidase</keyword>
<dbReference type="InterPro" id="IPR026876">
    <property type="entry name" value="Fn3_assoc_repeat"/>
</dbReference>
<dbReference type="GO" id="GO:0016798">
    <property type="term" value="F:hydrolase activity, acting on glycosyl bonds"/>
    <property type="evidence" value="ECO:0007669"/>
    <property type="project" value="UniProtKB-KW"/>
</dbReference>
<evidence type="ECO:0000313" key="4">
    <source>
        <dbReference type="Proteomes" id="UP000655830"/>
    </source>
</evidence>
<evidence type="ECO:0000259" key="2">
    <source>
        <dbReference type="PROSITE" id="PS50022"/>
    </source>
</evidence>
<keyword evidence="1" id="KW-0378">Hydrolase</keyword>
<dbReference type="AlphaFoldDB" id="A0A926IE36"/>
<dbReference type="RefSeq" id="WP_249332544.1">
    <property type="nucleotide sequence ID" value="NZ_JACRSY010000011.1"/>
</dbReference>
<name>A0A926IE36_9FIRM</name>
<dbReference type="EMBL" id="JACRSY010000011">
    <property type="protein sequence ID" value="MBC8579519.1"/>
    <property type="molecule type" value="Genomic_DNA"/>
</dbReference>
<keyword evidence="4" id="KW-1185">Reference proteome</keyword>
<proteinExistence type="predicted"/>
<dbReference type="Pfam" id="PF00754">
    <property type="entry name" value="F5_F8_type_C"/>
    <property type="match status" value="1"/>
</dbReference>
<reference evidence="3" key="1">
    <citation type="submission" date="2020-08" db="EMBL/GenBank/DDBJ databases">
        <title>Genome public.</title>
        <authorList>
            <person name="Liu C."/>
            <person name="Sun Q."/>
        </authorList>
    </citation>
    <scope>NUCLEOTIDE SEQUENCE</scope>
    <source>
        <strain evidence="3">NSJ-12</strain>
    </source>
</reference>
<comment type="caution">
    <text evidence="3">The sequence shown here is derived from an EMBL/GenBank/DDBJ whole genome shotgun (WGS) entry which is preliminary data.</text>
</comment>
<accession>A0A926IE36</accession>
<gene>
    <name evidence="3" type="ORF">H8718_08245</name>
</gene>
<evidence type="ECO:0000256" key="1">
    <source>
        <dbReference type="ARBA" id="ARBA00023295"/>
    </source>
</evidence>